<dbReference type="SUPFAM" id="SSF57997">
    <property type="entry name" value="Tropomyosin"/>
    <property type="match status" value="1"/>
</dbReference>
<dbReference type="Gene3D" id="1.10.287.1490">
    <property type="match status" value="3"/>
</dbReference>
<dbReference type="InterPro" id="IPR050143">
    <property type="entry name" value="TRIM/RBCC"/>
</dbReference>
<dbReference type="RefSeq" id="XP_051247058.1">
    <property type="nucleotide sequence ID" value="XM_051391098.1"/>
</dbReference>
<dbReference type="RefSeq" id="XP_051261677.1">
    <property type="nucleotide sequence ID" value="XM_051405717.1"/>
</dbReference>
<dbReference type="SMART" id="SM00449">
    <property type="entry name" value="SPRY"/>
    <property type="match status" value="1"/>
</dbReference>
<dbReference type="InterPro" id="IPR003877">
    <property type="entry name" value="SPRY_dom"/>
</dbReference>
<evidence type="ECO:0000256" key="1">
    <source>
        <dbReference type="SAM" id="Coils"/>
    </source>
</evidence>
<evidence type="ECO:0000256" key="2">
    <source>
        <dbReference type="SAM" id="SignalP"/>
    </source>
</evidence>
<dbReference type="Ensembl" id="ENSDLAT00005068243.1">
    <property type="protein sequence ID" value="ENSDLAP00005075618.1"/>
    <property type="gene ID" value="ENSDLAG00005026545.1"/>
</dbReference>
<feature type="coiled-coil region" evidence="1">
    <location>
        <begin position="410"/>
        <end position="469"/>
    </location>
</feature>
<evidence type="ECO:0000259" key="3">
    <source>
        <dbReference type="PROSITE" id="PS50188"/>
    </source>
</evidence>
<dbReference type="PROSITE" id="PS50188">
    <property type="entry name" value="B302_SPRY"/>
    <property type="match status" value="1"/>
</dbReference>
<keyword evidence="2" id="KW-0732">Signal</keyword>
<name>A0A8P4GA14_DICLA</name>
<evidence type="ECO:0000313" key="5">
    <source>
        <dbReference type="Proteomes" id="UP000694389"/>
    </source>
</evidence>
<feature type="coiled-coil region" evidence="1">
    <location>
        <begin position="1267"/>
        <end position="1399"/>
    </location>
</feature>
<dbReference type="PRINTS" id="PR01407">
    <property type="entry name" value="BUTYPHLNCDUF"/>
</dbReference>
<dbReference type="GeneTree" id="ENSGT01040000240385"/>
<feature type="coiled-coil region" evidence="1">
    <location>
        <begin position="841"/>
        <end position="1074"/>
    </location>
</feature>
<accession>A0A8P4GA14</accession>
<dbReference type="RefSeq" id="XP_051277441.1">
    <property type="nucleotide sequence ID" value="XM_051421481.1"/>
</dbReference>
<feature type="coiled-coil region" evidence="1">
    <location>
        <begin position="691"/>
        <end position="732"/>
    </location>
</feature>
<dbReference type="SMART" id="SM00589">
    <property type="entry name" value="PRY"/>
    <property type="match status" value="1"/>
</dbReference>
<dbReference type="InterPro" id="IPR003879">
    <property type="entry name" value="Butyrophylin_SPRY"/>
</dbReference>
<dbReference type="Pfam" id="PF00622">
    <property type="entry name" value="SPRY"/>
    <property type="match status" value="1"/>
</dbReference>
<dbReference type="InterPro" id="IPR043136">
    <property type="entry name" value="B30.2/SPRY_sf"/>
</dbReference>
<dbReference type="FunFam" id="2.60.120.920:FF:000004">
    <property type="entry name" value="Butyrophilin subfamily 1 member A1"/>
    <property type="match status" value="1"/>
</dbReference>
<dbReference type="Pfam" id="PF13765">
    <property type="entry name" value="PRY"/>
    <property type="match status" value="1"/>
</dbReference>
<feature type="coiled-coil region" evidence="1">
    <location>
        <begin position="1132"/>
        <end position="1237"/>
    </location>
</feature>
<sequence length="1580" mass="181831">MAGGSYFIWIPFLLCCVFEASDNRHVHQNVNLVTGRTGHSELDQIISKLPITLPEGIDPKNINITSIVVKTCTGMKEQLARLDSQLRQITHRNSLLDNEAFGLRSEVRLLKLQLAACSSTASTITDSYQIQLQNKMKQLLETDSGMFLILKTLALTREVNSLEGKIKHAANSTETTPEFGVLQRQLQEKTTELNEKIQQIERSHTNSSLILQVISLQTQIWDLEQAKSRRGEAGLQPDRRIIALQDQLDRKISELRGNRDAGSTMLELVSVHSKISVIQRLISVHIEESRTNTIDYQRQWRQKAELLKRKISQLNREESNTELTKEILMLQMEVENLRQLLLNAKKTSDFQLKELRVILEKERKQQENIQKQLEETDYAQAQLIMNIVSIMKELRERVEQPDQTTSTSDATTLQTLLQTKEREYTKAQAEIKELQRKLRLKSEECSGLEERYEQVKTEFEQKIVQLNRTGDSKAALILNVINLHDDLKTLRELISTSDNPERISELQRQLEEKQEDLNSKTADIERLIPNPKIILTIIELQNEIWDLQKKAGNEATSGRIKALQNRVDGLMTEIDDTDDNNTKLVLKIITLQSQVEQLKRQLSQATQATLPELRSDLETTRKELQKYVSELNEKNQTNARLILTVTDLHKQLRNLENERRNDNTTSSLTITYLREQLKAKMVEHSHDQAEIKALQALLQTKEREQAIAQTEVRELQRKLRLKSEECSGLEERYGEVKTEFEQKIAELNRTADSKAALILNVINLHDELNTLRELISTTGDPERISELQRQLEVKQEDLNTKTADIERLIPNPKIILTIIELQNEIWDLQKKAANETTSGRIKALQNRVDGLMTEIDDRDDNNTKLVLKIINLQSQAEQLKRQLLDLQKLGTTQATQLRSDLETTRKELQKYVNELNEKNQTNARLILTVTDLHKQLRNIEREKQSEGQAASATITKLREQLKEKVEEHSRDQAEIKALLNQLNQTEAQCSNFEHKLKDLQNDLDAKMKELQSRSDTVTSLALQISTLTLQLEELKRQLQNTDSETKIKELQKIIDEKTNELDKKTEELKARSAQPQRLLQIITIQTEIEKLANVATTDADYIKIKTLTDHQNYLIDGIQDENNENTKLMFKILAQQEEIVRLKKQKEAQAQAELERIKDLENELEDIRTQIKDKTLVLDSSDMRISNLSAQIMELHKKIKPLEDEISYLKEENAENVEELQKRLDLSKRQLQDSELRLKDADAVNFNSMMEIADLRAKLKAARKLGSKVATQNINELEQQTQTQQRENKKLENTNKDLKQEIKELKMCCNDANTQCDDLQRQLQQSQEDADRLQQQLHEKDANLKQLQQELDKQTTENNNLQYEYSSLQDEKDKLEKDLQELQDRVADVEDKTIHAKKMTFDPNTANPRIALSADNSEMTTSMEILDVPDHPGRFDVLLAVLGKTGFSTGRQYWEVSVAGKRCYHIGMASESAPRKGTPSFSPANGYWTIVLNKQGQYRAIDRRPAAIPVQTQPLTLGILLDYKNGQISFYDAGARSHMYSFAGQRFTDKIYPFVNFCVEEVGIQTPIVLLTPGSVDWIK</sequence>
<dbReference type="CDD" id="cd13733">
    <property type="entry name" value="SPRY_PRY_C-I_1"/>
    <property type="match status" value="1"/>
</dbReference>
<feature type="coiled-coil region" evidence="1">
    <location>
        <begin position="553"/>
        <end position="665"/>
    </location>
</feature>
<keyword evidence="5" id="KW-1185">Reference proteome</keyword>
<keyword evidence="1" id="KW-0175">Coiled coil</keyword>
<dbReference type="GeneID" id="127349444"/>
<dbReference type="PANTHER" id="PTHR24103">
    <property type="entry name" value="E3 UBIQUITIN-PROTEIN LIGASE TRIM"/>
    <property type="match status" value="1"/>
</dbReference>
<evidence type="ECO:0000313" key="4">
    <source>
        <dbReference type="Ensembl" id="ENSDLAP00005075618.1"/>
    </source>
</evidence>
<dbReference type="Gene3D" id="2.60.120.920">
    <property type="match status" value="1"/>
</dbReference>
<organism evidence="4 5">
    <name type="scientific">Dicentrarchus labrax</name>
    <name type="common">European seabass</name>
    <name type="synonym">Morone labrax</name>
    <dbReference type="NCBI Taxonomy" id="13489"/>
    <lineage>
        <taxon>Eukaryota</taxon>
        <taxon>Metazoa</taxon>
        <taxon>Chordata</taxon>
        <taxon>Craniata</taxon>
        <taxon>Vertebrata</taxon>
        <taxon>Euteleostomi</taxon>
        <taxon>Actinopterygii</taxon>
        <taxon>Neopterygii</taxon>
        <taxon>Teleostei</taxon>
        <taxon>Neoteleostei</taxon>
        <taxon>Acanthomorphata</taxon>
        <taxon>Eupercaria</taxon>
        <taxon>Moronidae</taxon>
        <taxon>Dicentrarchus</taxon>
    </lineage>
</organism>
<dbReference type="InterPro" id="IPR013320">
    <property type="entry name" value="ConA-like_dom_sf"/>
</dbReference>
<dbReference type="Proteomes" id="UP000694389">
    <property type="component" value="Unassembled WGS sequence"/>
</dbReference>
<dbReference type="SUPFAM" id="SSF49899">
    <property type="entry name" value="Concanavalin A-like lectins/glucanases"/>
    <property type="match status" value="1"/>
</dbReference>
<reference evidence="4" key="1">
    <citation type="submission" date="2025-08" db="UniProtKB">
        <authorList>
            <consortium name="Ensembl"/>
        </authorList>
    </citation>
    <scope>IDENTIFICATION</scope>
</reference>
<dbReference type="RefSeq" id="XP_051269582.1">
    <property type="nucleotide sequence ID" value="XM_051413622.1"/>
</dbReference>
<feature type="chain" id="PRO_5035890816" description="B30.2/SPRY domain-containing protein" evidence="2">
    <location>
        <begin position="21"/>
        <end position="1580"/>
    </location>
</feature>
<reference evidence="4" key="2">
    <citation type="submission" date="2025-09" db="UniProtKB">
        <authorList>
            <consortium name="Ensembl"/>
        </authorList>
    </citation>
    <scope>IDENTIFICATION</scope>
</reference>
<feature type="domain" description="B30.2/SPRY" evidence="3">
    <location>
        <begin position="1379"/>
        <end position="1575"/>
    </location>
</feature>
<feature type="coiled-coil region" evidence="1">
    <location>
        <begin position="297"/>
        <end position="379"/>
    </location>
</feature>
<dbReference type="InterPro" id="IPR001870">
    <property type="entry name" value="B30.2/SPRY"/>
</dbReference>
<feature type="signal peptide" evidence="2">
    <location>
        <begin position="1"/>
        <end position="20"/>
    </location>
</feature>
<gene>
    <name evidence="4" type="primary">si:ch211-14a17.10</name>
</gene>
<dbReference type="InterPro" id="IPR006574">
    <property type="entry name" value="PRY"/>
</dbReference>
<dbReference type="RefSeq" id="XP_051252069.1">
    <property type="nucleotide sequence ID" value="XM_051396109.1"/>
</dbReference>
<protein>
    <recommendedName>
        <fullName evidence="3">B30.2/SPRY domain-containing protein</fullName>
    </recommendedName>
</protein>
<dbReference type="RefSeq" id="XP_051252900.1">
    <property type="nucleotide sequence ID" value="XM_051396940.1"/>
</dbReference>
<dbReference type="RefSeq" id="XP_051231155.1">
    <property type="nucleotide sequence ID" value="XM_051375195.1"/>
</dbReference>
<proteinExistence type="predicted"/>